<feature type="signal peptide" evidence="2">
    <location>
        <begin position="1"/>
        <end position="34"/>
    </location>
</feature>
<proteinExistence type="predicted"/>
<dbReference type="OrthoDB" id="10423963at2759"/>
<feature type="chain" id="PRO_5020033390" description="Bacterial surface antigen (D15) domain-containing protein" evidence="2">
    <location>
        <begin position="35"/>
        <end position="364"/>
    </location>
</feature>
<evidence type="ECO:0000313" key="3">
    <source>
        <dbReference type="EMBL" id="TFJ86679.1"/>
    </source>
</evidence>
<evidence type="ECO:0000256" key="2">
    <source>
        <dbReference type="SAM" id="SignalP"/>
    </source>
</evidence>
<dbReference type="AlphaFoldDB" id="A0A4D9DDK4"/>
<gene>
    <name evidence="3" type="ORF">NSK_002333</name>
</gene>
<sequence length="364" mass="40146">MRSTRVKCRPAWLVWSVMGFLLLVVVLLPPYSQAAFGLTSRRPPPLAPPPLPSTPPTSTGVPLARNDPSSQKWDAENDDASPPQPSLLEEILRRLRGDFSHPLTESTRLVVHYDCRDYRSGLRGLGLRHVWRDVGLSLLSDEDTATDAALLRSQEPGLGGQGWRTWFFPWEIRGGVSVKRIQGVSVPQFWRMRRLDRLLWASLHLTSLPTSTSLGAAFDGASQHMRFEASHATRLRLPFLDEDSPWNFLHGYPLRFTLSPLLAARHIDLSTAIPRRPAFRPSIDLLSLGLGCEWVEPVLGRREGGRGGGREGEEGLGERGAAAIRVGISAKSFGAGGHPARVVAGLAPVGWERAVHRHLVHANL</sequence>
<feature type="region of interest" description="Disordered" evidence="1">
    <location>
        <begin position="40"/>
        <end position="85"/>
    </location>
</feature>
<keyword evidence="4" id="KW-1185">Reference proteome</keyword>
<keyword evidence="2" id="KW-0732">Signal</keyword>
<evidence type="ECO:0000313" key="4">
    <source>
        <dbReference type="Proteomes" id="UP000355283"/>
    </source>
</evidence>
<name>A0A4D9DDK4_9STRA</name>
<dbReference type="Proteomes" id="UP000355283">
    <property type="component" value="Unassembled WGS sequence"/>
</dbReference>
<evidence type="ECO:0000256" key="1">
    <source>
        <dbReference type="SAM" id="MobiDB-lite"/>
    </source>
</evidence>
<dbReference type="EMBL" id="SDOX01000008">
    <property type="protein sequence ID" value="TFJ86679.1"/>
    <property type="molecule type" value="Genomic_DNA"/>
</dbReference>
<reference evidence="3 4" key="1">
    <citation type="submission" date="2019-01" db="EMBL/GenBank/DDBJ databases">
        <title>Nuclear Genome Assembly of the Microalgal Biofuel strain Nannochloropsis salina CCMP1776.</title>
        <authorList>
            <person name="Hovde B."/>
        </authorList>
    </citation>
    <scope>NUCLEOTIDE SEQUENCE [LARGE SCALE GENOMIC DNA]</scope>
    <source>
        <strain evidence="3 4">CCMP1776</strain>
    </source>
</reference>
<protein>
    <recommendedName>
        <fullName evidence="5">Bacterial surface antigen (D15) domain-containing protein</fullName>
    </recommendedName>
</protein>
<comment type="caution">
    <text evidence="3">The sequence shown here is derived from an EMBL/GenBank/DDBJ whole genome shotgun (WGS) entry which is preliminary data.</text>
</comment>
<feature type="compositionally biased region" description="Pro residues" evidence="1">
    <location>
        <begin position="42"/>
        <end position="55"/>
    </location>
</feature>
<organism evidence="3 4">
    <name type="scientific">Nannochloropsis salina CCMP1776</name>
    <dbReference type="NCBI Taxonomy" id="1027361"/>
    <lineage>
        <taxon>Eukaryota</taxon>
        <taxon>Sar</taxon>
        <taxon>Stramenopiles</taxon>
        <taxon>Ochrophyta</taxon>
        <taxon>Eustigmatophyceae</taxon>
        <taxon>Eustigmatales</taxon>
        <taxon>Monodopsidaceae</taxon>
        <taxon>Microchloropsis</taxon>
        <taxon>Microchloropsis salina</taxon>
    </lineage>
</organism>
<evidence type="ECO:0008006" key="5">
    <source>
        <dbReference type="Google" id="ProtNLM"/>
    </source>
</evidence>
<accession>A0A4D9DDK4</accession>